<dbReference type="Pfam" id="PF01612">
    <property type="entry name" value="DNA_pol_A_exo1"/>
    <property type="match status" value="1"/>
</dbReference>
<sequence length="758" mass="87203">MDENPYESMLQLHRICPDYTSNKPKSLAGITAVSLHKWLLKRDDDIELFDRCVSIELQKEAFHVATAKHTGHLKLFKEIFWLDKPELSNFIKDEIELLIERHMFKEAMDVVEQFNIREDYDLYAFIIPCFLQDKLSAVVKFIEHNVQTQKEFIAYLDSFVGMSESQVVDRLQEYKDSQIMTMQYERFTGKTIEKMIYKLATELGLQVESVAPNLFRSRKEGELRFKVQSRFYNQDLNDDAYFGHISEALKLGDDRLKSYFINFLTCHHHYEDAVRWVVYCNIPEYRWPARLCEYIMNNRGVLDDAELKIRRLENQAFDDEDTETELMPGYPIVIVKTWKQLSALMHQLNEESHIGIDSEWKPQYITPSESIALLQVATKDAVYLVDFCALEFDMNESQWSLFLRALLCTPIVKIGFDLTNDLRALFAGPSMANLRSILDELQNVVCIKMLVENLLEEDRQFFDCENLASSSSEDVLDEDGEGGSLLHFKLSDLSEKLLGVKLDKSEQCSNWAIRPLRASQKNYAAMDAYIVVELFLKLKASADARGIDFQAAVLKSMVTAKKKEKTKSKKGRVKIEDMPWAELCELKQIFPSRVLCIPNVCSLNPVEQLKFIFSKYRVSFSGQDVYSRCMECNGVCFVKVPGPVIQALFENVVICRSGFHDELFDISDWSERLANVDPRQHGGVGCRLLLCNSENLVVECHGGTLDIISNIVTHDHLEEGVDVIVRKVPEQIVSRPGNVFFLCGSCGKVYWDSEPRVS</sequence>
<dbReference type="WBParaSite" id="NBR_0001213801-mRNA-1">
    <property type="protein sequence ID" value="NBR_0001213801-mRNA-1"/>
    <property type="gene ID" value="NBR_0001213801"/>
</dbReference>
<gene>
    <name evidence="3" type="ORF">NBR_LOCUS12139</name>
</gene>
<dbReference type="EMBL" id="UYSL01020682">
    <property type="protein sequence ID" value="VDL75728.1"/>
    <property type="molecule type" value="Genomic_DNA"/>
</dbReference>
<evidence type="ECO:0000313" key="4">
    <source>
        <dbReference type="Proteomes" id="UP000271162"/>
    </source>
</evidence>
<dbReference type="GO" id="GO:0006139">
    <property type="term" value="P:nucleobase-containing compound metabolic process"/>
    <property type="evidence" value="ECO:0007669"/>
    <property type="project" value="InterPro"/>
</dbReference>
<evidence type="ECO:0000313" key="3">
    <source>
        <dbReference type="EMBL" id="VDL75728.1"/>
    </source>
</evidence>
<proteinExistence type="predicted"/>
<dbReference type="STRING" id="27835.A0A0N4Y7K0"/>
<feature type="coiled-coil region" evidence="1">
    <location>
        <begin position="295"/>
        <end position="322"/>
    </location>
</feature>
<dbReference type="InterPro" id="IPR012337">
    <property type="entry name" value="RNaseH-like_sf"/>
</dbReference>
<dbReference type="SMART" id="SM00474">
    <property type="entry name" value="35EXOc"/>
    <property type="match status" value="1"/>
</dbReference>
<dbReference type="Gene3D" id="3.30.420.10">
    <property type="entry name" value="Ribonuclease H-like superfamily/Ribonuclease H"/>
    <property type="match status" value="1"/>
</dbReference>
<dbReference type="PANTHER" id="PTHR47765:SF2">
    <property type="entry name" value="EXONUCLEASE MUT-7 HOMOLOG"/>
    <property type="match status" value="1"/>
</dbReference>
<dbReference type="InterPro" id="IPR052408">
    <property type="entry name" value="Exonuclease_MUT-7-like"/>
</dbReference>
<protein>
    <submittedName>
        <fullName evidence="5">Exonuclease mut-7 (inferred by orthology to a C. elegans protein)</fullName>
    </submittedName>
</protein>
<feature type="domain" description="3'-5' exonuclease" evidence="2">
    <location>
        <begin position="332"/>
        <end position="543"/>
    </location>
</feature>
<evidence type="ECO:0000313" key="5">
    <source>
        <dbReference type="WBParaSite" id="NBR_0001213801-mRNA-1"/>
    </source>
</evidence>
<dbReference type="GO" id="GO:0003676">
    <property type="term" value="F:nucleic acid binding"/>
    <property type="evidence" value="ECO:0007669"/>
    <property type="project" value="InterPro"/>
</dbReference>
<organism evidence="5">
    <name type="scientific">Nippostrongylus brasiliensis</name>
    <name type="common">Rat hookworm</name>
    <dbReference type="NCBI Taxonomy" id="27835"/>
    <lineage>
        <taxon>Eukaryota</taxon>
        <taxon>Metazoa</taxon>
        <taxon>Ecdysozoa</taxon>
        <taxon>Nematoda</taxon>
        <taxon>Chromadorea</taxon>
        <taxon>Rhabditida</taxon>
        <taxon>Rhabditina</taxon>
        <taxon>Rhabditomorpha</taxon>
        <taxon>Strongyloidea</taxon>
        <taxon>Heligmosomidae</taxon>
        <taxon>Nippostrongylus</taxon>
    </lineage>
</organism>
<dbReference type="GO" id="GO:0008408">
    <property type="term" value="F:3'-5' exonuclease activity"/>
    <property type="evidence" value="ECO:0007669"/>
    <property type="project" value="InterPro"/>
</dbReference>
<reference evidence="5" key="1">
    <citation type="submission" date="2017-02" db="UniProtKB">
        <authorList>
            <consortium name="WormBaseParasite"/>
        </authorList>
    </citation>
    <scope>IDENTIFICATION</scope>
</reference>
<evidence type="ECO:0000259" key="2">
    <source>
        <dbReference type="SMART" id="SM00474"/>
    </source>
</evidence>
<evidence type="ECO:0000256" key="1">
    <source>
        <dbReference type="SAM" id="Coils"/>
    </source>
</evidence>
<accession>A0A0N4Y7K0</accession>
<dbReference type="Proteomes" id="UP000271162">
    <property type="component" value="Unassembled WGS sequence"/>
</dbReference>
<keyword evidence="1" id="KW-0175">Coiled coil</keyword>
<keyword evidence="4" id="KW-1185">Reference proteome</keyword>
<dbReference type="PANTHER" id="PTHR47765">
    <property type="entry name" value="3'-5' EXONUCLEASE DOMAIN-CONTAINING PROTEIN"/>
    <property type="match status" value="1"/>
</dbReference>
<dbReference type="SUPFAM" id="SSF53098">
    <property type="entry name" value="Ribonuclease H-like"/>
    <property type="match status" value="1"/>
</dbReference>
<dbReference type="AlphaFoldDB" id="A0A0N4Y7K0"/>
<reference evidence="3 4" key="2">
    <citation type="submission" date="2018-11" db="EMBL/GenBank/DDBJ databases">
        <authorList>
            <consortium name="Pathogen Informatics"/>
        </authorList>
    </citation>
    <scope>NUCLEOTIDE SEQUENCE [LARGE SCALE GENOMIC DNA]</scope>
</reference>
<dbReference type="InterPro" id="IPR036397">
    <property type="entry name" value="RNaseH_sf"/>
</dbReference>
<dbReference type="OMA" id="EQCSNWQ"/>
<name>A0A0N4Y7K0_NIPBR</name>
<dbReference type="InterPro" id="IPR002562">
    <property type="entry name" value="3'-5'_exonuclease_dom"/>
</dbReference>